<comment type="caution">
    <text evidence="1">The sequence shown here is derived from an EMBL/GenBank/DDBJ whole genome shotgun (WGS) entry which is preliminary data.</text>
</comment>
<evidence type="ECO:0000313" key="2">
    <source>
        <dbReference type="Proteomes" id="UP000018534"/>
    </source>
</evidence>
<proteinExistence type="predicted"/>
<dbReference type="Proteomes" id="UP000018534">
    <property type="component" value="Unassembled WGS sequence"/>
</dbReference>
<dbReference type="HOGENOM" id="CLU_3276346_0_0_6"/>
<evidence type="ECO:0000313" key="1">
    <source>
        <dbReference type="EMBL" id="ETA89064.1"/>
    </source>
</evidence>
<dbReference type="AlphaFoldDB" id="V7IUR2"/>
<gene>
    <name evidence="1" type="ORF">A628_00887</name>
</gene>
<accession>V7IUR2</accession>
<sequence>MTFALLPSKRNAKISMNYQSGTDPISAASLDKRHNIPRLCW</sequence>
<dbReference type="EMBL" id="AZGR01000017">
    <property type="protein sequence ID" value="ETA89064.1"/>
    <property type="molecule type" value="Genomic_DNA"/>
</dbReference>
<name>V7IUR2_SALET</name>
<organism evidence="1 2">
    <name type="scientific">Salmonella enterica subsp. enterica serovar Cubana str. 76814</name>
    <dbReference type="NCBI Taxonomy" id="1192560"/>
    <lineage>
        <taxon>Bacteria</taxon>
        <taxon>Pseudomonadati</taxon>
        <taxon>Pseudomonadota</taxon>
        <taxon>Gammaproteobacteria</taxon>
        <taxon>Enterobacterales</taxon>
        <taxon>Enterobacteriaceae</taxon>
        <taxon>Salmonella</taxon>
    </lineage>
</organism>
<reference evidence="1 2" key="1">
    <citation type="journal article" date="2014" name="Genome Announc.">
        <title>Whole-Genome Sequencing of Salmonella enterica subsp. enterica Serovar Cubana Strains Isolated from Agricultural Sources.</title>
        <authorList>
            <person name="Benahmed F.H."/>
            <person name="Gopinath G.R."/>
            <person name="Wang H."/>
            <person name="Jean-Gilles Beaubrun J."/>
            <person name="Grim C."/>
            <person name="Cheng C.M."/>
            <person name="McClelland M."/>
            <person name="Ayers S."/>
            <person name="Abbott J."/>
            <person name="Desai P."/>
            <person name="Frye J.G."/>
            <person name="Weinstock G."/>
            <person name="Hammack T.S."/>
            <person name="Hanes D.E."/>
            <person name="Rasmussen M.A."/>
            <person name="Davidson M.K."/>
        </authorList>
    </citation>
    <scope>NUCLEOTIDE SEQUENCE [LARGE SCALE GENOMIC DNA]</scope>
    <source>
        <strain evidence="1">76814</strain>
    </source>
</reference>
<protein>
    <submittedName>
        <fullName evidence="1">Uncharacterized protein</fullName>
    </submittedName>
</protein>